<dbReference type="Gene3D" id="2.70.98.10">
    <property type="match status" value="1"/>
</dbReference>
<feature type="signal peptide" evidence="3">
    <location>
        <begin position="1"/>
        <end position="40"/>
    </location>
</feature>
<dbReference type="Gene3D" id="1.20.1050.60">
    <property type="entry name" value="alpha-1,2-mannosidase"/>
    <property type="match status" value="1"/>
</dbReference>
<dbReference type="InterPro" id="IPR050883">
    <property type="entry name" value="PNGase"/>
</dbReference>
<feature type="compositionally biased region" description="Low complexity" evidence="1">
    <location>
        <begin position="1182"/>
        <end position="1251"/>
    </location>
</feature>
<evidence type="ECO:0000259" key="4">
    <source>
        <dbReference type="Pfam" id="PF07971"/>
    </source>
</evidence>
<evidence type="ECO:0000313" key="6">
    <source>
        <dbReference type="EMBL" id="SJN31755.1"/>
    </source>
</evidence>
<evidence type="ECO:0000256" key="1">
    <source>
        <dbReference type="SAM" id="MobiDB-lite"/>
    </source>
</evidence>
<feature type="domain" description="Glycosyl hydrolase family 92 N-terminal" evidence="5">
    <location>
        <begin position="52"/>
        <end position="280"/>
    </location>
</feature>
<keyword evidence="2" id="KW-0812">Transmembrane</keyword>
<dbReference type="InterPro" id="IPR012939">
    <property type="entry name" value="Glyco_hydro_92"/>
</dbReference>
<dbReference type="RefSeq" id="WP_218778740.1">
    <property type="nucleotide sequence ID" value="NZ_FUKR01000042.1"/>
</dbReference>
<reference evidence="7" key="1">
    <citation type="submission" date="2017-02" db="EMBL/GenBank/DDBJ databases">
        <authorList>
            <person name="Dridi B."/>
        </authorList>
    </citation>
    <scope>NUCLEOTIDE SEQUENCE [LARGE SCALE GENOMIC DNA]</scope>
    <source>
        <strain evidence="7">EB411</strain>
    </source>
</reference>
<accession>A0A1R4JIZ5</accession>
<dbReference type="Gene3D" id="1.20.1610.10">
    <property type="entry name" value="alpha-1,2-mannosidases domains"/>
    <property type="match status" value="1"/>
</dbReference>
<dbReference type="InterPro" id="IPR008928">
    <property type="entry name" value="6-hairpin_glycosidase_sf"/>
</dbReference>
<keyword evidence="7" id="KW-1185">Reference proteome</keyword>
<feature type="transmembrane region" description="Helical" evidence="2">
    <location>
        <begin position="1260"/>
        <end position="1280"/>
    </location>
</feature>
<proteinExistence type="predicted"/>
<dbReference type="NCBIfam" id="TIGR01180">
    <property type="entry name" value="aman2_put"/>
    <property type="match status" value="1"/>
</dbReference>
<keyword evidence="2" id="KW-0472">Membrane</keyword>
<dbReference type="GO" id="GO:0005975">
    <property type="term" value="P:carbohydrate metabolic process"/>
    <property type="evidence" value="ECO:0007669"/>
    <property type="project" value="InterPro"/>
</dbReference>
<dbReference type="GO" id="GO:0030246">
    <property type="term" value="F:carbohydrate binding"/>
    <property type="evidence" value="ECO:0007669"/>
    <property type="project" value="InterPro"/>
</dbReference>
<dbReference type="InterPro" id="IPR041371">
    <property type="entry name" value="GH92_N"/>
</dbReference>
<dbReference type="EMBL" id="FUKR01000042">
    <property type="protein sequence ID" value="SJN31755.1"/>
    <property type="molecule type" value="Genomic_DNA"/>
</dbReference>
<feature type="region of interest" description="Disordered" evidence="1">
    <location>
        <begin position="1176"/>
        <end position="1251"/>
    </location>
</feature>
<dbReference type="InterPro" id="IPR014718">
    <property type="entry name" value="GH-type_carb-bd"/>
</dbReference>
<dbReference type="Pfam" id="PF07971">
    <property type="entry name" value="Glyco_hydro_92"/>
    <property type="match status" value="1"/>
</dbReference>
<feature type="chain" id="PRO_5012119508" evidence="3">
    <location>
        <begin position="41"/>
        <end position="1286"/>
    </location>
</feature>
<evidence type="ECO:0000259" key="5">
    <source>
        <dbReference type="Pfam" id="PF17678"/>
    </source>
</evidence>
<dbReference type="GO" id="GO:0005829">
    <property type="term" value="C:cytosol"/>
    <property type="evidence" value="ECO:0007669"/>
    <property type="project" value="TreeGrafter"/>
</dbReference>
<evidence type="ECO:0000256" key="3">
    <source>
        <dbReference type="SAM" id="SignalP"/>
    </source>
</evidence>
<dbReference type="PANTHER" id="PTHR12143:SF39">
    <property type="entry name" value="SECRETED PROTEIN"/>
    <property type="match status" value="1"/>
</dbReference>
<organism evidence="6 7">
    <name type="scientific">Mycetocola reblochoni REB411</name>
    <dbReference type="NCBI Taxonomy" id="1255698"/>
    <lineage>
        <taxon>Bacteria</taxon>
        <taxon>Bacillati</taxon>
        <taxon>Actinomycetota</taxon>
        <taxon>Actinomycetes</taxon>
        <taxon>Micrococcales</taxon>
        <taxon>Microbacteriaceae</taxon>
        <taxon>Mycetocola</taxon>
    </lineage>
</organism>
<dbReference type="GO" id="GO:0006516">
    <property type="term" value="P:glycoprotein catabolic process"/>
    <property type="evidence" value="ECO:0007669"/>
    <property type="project" value="TreeGrafter"/>
</dbReference>
<name>A0A1R4JIZ5_9MICO</name>
<dbReference type="InterPro" id="IPR005887">
    <property type="entry name" value="GH92_a_mannosidase_put"/>
</dbReference>
<dbReference type="PANTHER" id="PTHR12143">
    <property type="entry name" value="PEPTIDE N-GLYCANASE PNGASE -RELATED"/>
    <property type="match status" value="1"/>
</dbReference>
<dbReference type="Proteomes" id="UP000196778">
    <property type="component" value="Unassembled WGS sequence"/>
</dbReference>
<feature type="domain" description="Glycosyl hydrolase family 92" evidence="4">
    <location>
        <begin position="287"/>
        <end position="753"/>
    </location>
</feature>
<keyword evidence="2" id="KW-1133">Transmembrane helix</keyword>
<gene>
    <name evidence="6" type="ORF">FM119_07680</name>
</gene>
<dbReference type="GO" id="GO:0000224">
    <property type="term" value="F:peptide-N4-(N-acetyl-beta-glucosaminyl)asparagine amidase activity"/>
    <property type="evidence" value="ECO:0007669"/>
    <property type="project" value="TreeGrafter"/>
</dbReference>
<evidence type="ECO:0000313" key="7">
    <source>
        <dbReference type="Proteomes" id="UP000196778"/>
    </source>
</evidence>
<dbReference type="SUPFAM" id="SSF48208">
    <property type="entry name" value="Six-hairpin glycosidases"/>
    <property type="match status" value="1"/>
</dbReference>
<keyword evidence="3" id="KW-0732">Signal</keyword>
<evidence type="ECO:0000256" key="2">
    <source>
        <dbReference type="SAM" id="Phobius"/>
    </source>
</evidence>
<sequence length="1286" mass="132059">MRRSDHSTVRRPLRFRLAAGTVALALAVVAGAGASSPATAAEPDWVDSPVEHVDTLNGTGIGGTTVGSINNFPGPAVPFGMVQFSPDTTSTYAGYQYHNDRMTGFSMNHASAGCYVFGDVPVLPTTGDIGSEPWSATQRYTHDNEIGEPGYYAVDFPDSGIRSELTATDRVGLSRISYPEGKDAQFMVRPGGSLAGNSAADLQVIDARTVVGSATTGNFCGKGNSYTIYFQLSFDQDFIAHGTWDGQSVQPGSDTASSERAGAYVTFPEGTTLQAKLSVSYVSIEGAAANMAAEAPGWDFDAVRSAGAERWNDALSRVQISQGSDADVETFYTSLYRSLLHPNVFNDADGRYIGFDGEIHTVEEGRTQYANFSDWDTYRTLIPLQTLLFPDVASDMAQSLVVDAEQSGSLPRWPVANSATGQMTGDSVSAVLAQIHAFGGTDFDADTALDYMIAAADNGGAGLGTYVQRPGAAIYEERGYAPQVEAFRGDHQIVGASITLEWSIDDFAIGRLASALGEADVAERFQQRSNYWQNLFDPAQTAIAARADDGSFLDASDFGSGFGQAGFDEGNAEQYLWMVPQNIGGLVSALGGREATAARLDTFMTHLNAGANEPYLWAGNEPNFLVPWIYNYLGQPGKTQAAVDRIRTSLFTAEPDGAPGNDDLGAMSSWYVWAAMGVIPATPGTTLLTVNTPTFDHVRIALGDDRSLTINAPGAGSGERFIDGMTVDGTASDSTALPEELLRTGGTVDLALTAQQGSDWGTAASSAPASFGEGGTGFALSVAPSVEVTAGGTGSVGLTATAFDEEIETIRVAATASEDGITAEAEPIDVSDGTGAATGAVRIAASSEVPDGFYPVTIIASAGGHERSQSVTVQVADEGSFARAVNIIGTATSATRAGADFDTAGNSYAREELALASLTPGSSFAVGELTARWPSSPAGFADAVRPDEQTILVSDNTTSISFVGAARDGGAQSQATVAFDDGSTATVPLELGDWVIPSADGQPVYGNSIVAKMPMRYATTEQQGAYVYATAPFTAPDERTIVSVTLPGGGDADRLRLFAIADNGTDASPVETALDVGLSAETIVEGESVTATVTVDPVTEGWVVIQEQGSGTASPANRAGAAAPDDGTAVVDGLADIVLTPSGVGVHAYMATFVPASPEEAAGSEASFRVTVTAKDDGTQAGGSDDASADGGSSDGSSDGSSADGSSSATSGSSADGSSSATGGSSTDGGPSANGGSSDDDAPSAGASTGLLGETGTSGATWLLVALGALAAILVSIRMIRRSATR</sequence>
<dbReference type="Gene3D" id="3.30.2080.10">
    <property type="entry name" value="GH92 mannosidase domain"/>
    <property type="match status" value="1"/>
</dbReference>
<protein>
    <submittedName>
        <fullName evidence="6">Alpha-1,2-mannosidase</fullName>
    </submittedName>
</protein>
<dbReference type="Pfam" id="PF17678">
    <property type="entry name" value="Glyco_hydro_92N"/>
    <property type="match status" value="1"/>
</dbReference>